<sequence length="72" mass="8863">MITDMQVIKKVIYAKKKVYKALHFLKYTMIRKEWEAGQKKTWVIYTWHSQKQQKEFKEELIVAMQKVAEQER</sequence>
<evidence type="ECO:0000313" key="2">
    <source>
        <dbReference type="Proteomes" id="UP000702954"/>
    </source>
</evidence>
<dbReference type="Proteomes" id="UP000702954">
    <property type="component" value="Unassembled WGS sequence"/>
</dbReference>
<reference evidence="1 2" key="1">
    <citation type="journal article" date="2018" name="Int. J. Syst. Evol. Microbiol.">
        <title>Draft Genome Sequence of Faecalimonas umbilicata JCM 30896T, an Acetate-Producing Bacterium Isolated from Human Feces.</title>
        <authorList>
            <person name="Sakamoto M."/>
            <person name="Ikeyama N."/>
            <person name="Yuki M."/>
            <person name="Ohkuma M."/>
        </authorList>
    </citation>
    <scope>NUCLEOTIDE SEQUENCE [LARGE SCALE GENOMIC DNA]</scope>
    <source>
        <strain evidence="1 2">EGH7</strain>
    </source>
</reference>
<comment type="caution">
    <text evidence="1">The sequence shown here is derived from an EMBL/GenBank/DDBJ whole genome shotgun (WGS) entry which is preliminary data.</text>
</comment>
<proteinExistence type="predicted"/>
<name>A0ABQ0QX31_9FIRM</name>
<accession>A0ABQ0QX31</accession>
<gene>
    <name evidence="1" type="ORF">FAEUMB_14480</name>
</gene>
<dbReference type="EMBL" id="BHEO01000005">
    <property type="protein sequence ID" value="GBU04907.1"/>
    <property type="molecule type" value="Genomic_DNA"/>
</dbReference>
<keyword evidence="2" id="KW-1185">Reference proteome</keyword>
<protein>
    <submittedName>
        <fullName evidence="1">Uncharacterized protein</fullName>
    </submittedName>
</protein>
<evidence type="ECO:0000313" key="1">
    <source>
        <dbReference type="EMBL" id="GBU04907.1"/>
    </source>
</evidence>
<dbReference type="RefSeq" id="WP_116441596.1">
    <property type="nucleotide sequence ID" value="NZ_BHEO01000005.1"/>
</dbReference>
<organism evidence="1 2">
    <name type="scientific">Faecalimonas umbilicata</name>
    <dbReference type="NCBI Taxonomy" id="1912855"/>
    <lineage>
        <taxon>Bacteria</taxon>
        <taxon>Bacillati</taxon>
        <taxon>Bacillota</taxon>
        <taxon>Clostridia</taxon>
        <taxon>Lachnospirales</taxon>
        <taxon>Lachnospiraceae</taxon>
        <taxon>Faecalimonas</taxon>
    </lineage>
</organism>